<protein>
    <submittedName>
        <fullName evidence="6">ABC-2 type transport system ATP-binding protein</fullName>
    </submittedName>
</protein>
<dbReference type="SMART" id="SM00382">
    <property type="entry name" value="AAA"/>
    <property type="match status" value="1"/>
</dbReference>
<evidence type="ECO:0000256" key="1">
    <source>
        <dbReference type="ARBA" id="ARBA00005417"/>
    </source>
</evidence>
<keyword evidence="3" id="KW-0547">Nucleotide-binding</keyword>
<proteinExistence type="inferred from homology"/>
<dbReference type="Proteomes" id="UP000184032">
    <property type="component" value="Unassembled WGS sequence"/>
</dbReference>
<dbReference type="InterPro" id="IPR003593">
    <property type="entry name" value="AAA+_ATPase"/>
</dbReference>
<keyword evidence="7" id="KW-1185">Reference proteome</keyword>
<dbReference type="RefSeq" id="WP_073184996.1">
    <property type="nucleotide sequence ID" value="NZ_FQXI01000010.1"/>
</dbReference>
<dbReference type="EMBL" id="FQXI01000010">
    <property type="protein sequence ID" value="SHH47256.1"/>
    <property type="molecule type" value="Genomic_DNA"/>
</dbReference>
<accession>A0A1M5T988</accession>
<sequence>MLIDIKNLSAFYKNRLILDEINLKINEKNFICILGENGSGKSTLLKCICSLKKYSGTIVKKPYLRMSYLPQDNILIEDLSVKDNLKLFISDRNSLNNEVIDLFDLRVLFPVKVKNLSGGMKKKLSICCCLIDEVDLLILDEPFVSLDSKAIDLIINVLNEKKDQGMSLIYTTHLDSTLYIADKKYYLSNSQLEEIE</sequence>
<reference evidence="6 7" key="1">
    <citation type="submission" date="2016-11" db="EMBL/GenBank/DDBJ databases">
        <authorList>
            <person name="Jaros S."/>
            <person name="Januszkiewicz K."/>
            <person name="Wedrychowicz H."/>
        </authorList>
    </citation>
    <scope>NUCLEOTIDE SEQUENCE [LARGE SCALE GENOMIC DNA]</scope>
    <source>
        <strain evidence="6 7">DSM 21120</strain>
    </source>
</reference>
<comment type="similarity">
    <text evidence="1">Belongs to the ABC transporter superfamily.</text>
</comment>
<keyword evidence="2" id="KW-0813">Transport</keyword>
<evidence type="ECO:0000256" key="4">
    <source>
        <dbReference type="ARBA" id="ARBA00022840"/>
    </source>
</evidence>
<dbReference type="InterPro" id="IPR003439">
    <property type="entry name" value="ABC_transporter-like_ATP-bd"/>
</dbReference>
<evidence type="ECO:0000313" key="7">
    <source>
        <dbReference type="Proteomes" id="UP000184032"/>
    </source>
</evidence>
<dbReference type="CDD" id="cd03230">
    <property type="entry name" value="ABC_DR_subfamily_A"/>
    <property type="match status" value="1"/>
</dbReference>
<dbReference type="PANTHER" id="PTHR42734">
    <property type="entry name" value="METAL TRANSPORT SYSTEM ATP-BINDING PROTEIN TM_0124-RELATED"/>
    <property type="match status" value="1"/>
</dbReference>
<organism evidence="6 7">
    <name type="scientific">Anaerosphaera aminiphila DSM 21120</name>
    <dbReference type="NCBI Taxonomy" id="1120995"/>
    <lineage>
        <taxon>Bacteria</taxon>
        <taxon>Bacillati</taxon>
        <taxon>Bacillota</taxon>
        <taxon>Tissierellia</taxon>
        <taxon>Tissierellales</taxon>
        <taxon>Peptoniphilaceae</taxon>
        <taxon>Anaerosphaera</taxon>
    </lineage>
</organism>
<dbReference type="InterPro" id="IPR017871">
    <property type="entry name" value="ABC_transporter-like_CS"/>
</dbReference>
<gene>
    <name evidence="6" type="ORF">SAMN02745245_01398</name>
</gene>
<keyword evidence="4 6" id="KW-0067">ATP-binding</keyword>
<feature type="domain" description="ABC transporter" evidence="5">
    <location>
        <begin position="3"/>
        <end position="195"/>
    </location>
</feature>
<dbReference type="STRING" id="1120995.SAMN02745245_01398"/>
<dbReference type="Gene3D" id="3.40.50.300">
    <property type="entry name" value="P-loop containing nucleotide triphosphate hydrolases"/>
    <property type="match status" value="1"/>
</dbReference>
<evidence type="ECO:0000259" key="5">
    <source>
        <dbReference type="PROSITE" id="PS50893"/>
    </source>
</evidence>
<dbReference type="Pfam" id="PF00005">
    <property type="entry name" value="ABC_tran"/>
    <property type="match status" value="1"/>
</dbReference>
<dbReference type="SUPFAM" id="SSF52540">
    <property type="entry name" value="P-loop containing nucleoside triphosphate hydrolases"/>
    <property type="match status" value="1"/>
</dbReference>
<dbReference type="PANTHER" id="PTHR42734:SF17">
    <property type="entry name" value="METAL TRANSPORT SYSTEM ATP-BINDING PROTEIN TM_0124-RELATED"/>
    <property type="match status" value="1"/>
</dbReference>
<dbReference type="AlphaFoldDB" id="A0A1M5T988"/>
<dbReference type="GO" id="GO:0005524">
    <property type="term" value="F:ATP binding"/>
    <property type="evidence" value="ECO:0007669"/>
    <property type="project" value="UniProtKB-KW"/>
</dbReference>
<name>A0A1M5T988_9FIRM</name>
<evidence type="ECO:0000256" key="3">
    <source>
        <dbReference type="ARBA" id="ARBA00022741"/>
    </source>
</evidence>
<dbReference type="GO" id="GO:0016887">
    <property type="term" value="F:ATP hydrolysis activity"/>
    <property type="evidence" value="ECO:0007669"/>
    <property type="project" value="InterPro"/>
</dbReference>
<evidence type="ECO:0000256" key="2">
    <source>
        <dbReference type="ARBA" id="ARBA00022448"/>
    </source>
</evidence>
<dbReference type="InterPro" id="IPR050153">
    <property type="entry name" value="Metal_Ion_Import_ABC"/>
</dbReference>
<evidence type="ECO:0000313" key="6">
    <source>
        <dbReference type="EMBL" id="SHH47256.1"/>
    </source>
</evidence>
<dbReference type="PROSITE" id="PS50893">
    <property type="entry name" value="ABC_TRANSPORTER_2"/>
    <property type="match status" value="1"/>
</dbReference>
<dbReference type="OrthoDB" id="9802264at2"/>
<dbReference type="InterPro" id="IPR027417">
    <property type="entry name" value="P-loop_NTPase"/>
</dbReference>
<dbReference type="PROSITE" id="PS00211">
    <property type="entry name" value="ABC_TRANSPORTER_1"/>
    <property type="match status" value="1"/>
</dbReference>